<gene>
    <name evidence="1" type="ORF">GJ744_006088</name>
</gene>
<evidence type="ECO:0000313" key="1">
    <source>
        <dbReference type="EMBL" id="KAF7510722.1"/>
    </source>
</evidence>
<reference evidence="1" key="1">
    <citation type="submission" date="2020-02" db="EMBL/GenBank/DDBJ databases">
        <authorList>
            <person name="Palmer J.M."/>
        </authorList>
    </citation>
    <scope>NUCLEOTIDE SEQUENCE</scope>
    <source>
        <strain evidence="1">EPUS1.4</strain>
        <tissue evidence="1">Thallus</tissue>
    </source>
</reference>
<keyword evidence="2" id="KW-1185">Reference proteome</keyword>
<protein>
    <submittedName>
        <fullName evidence="1">Uncharacterized protein</fullName>
    </submittedName>
</protein>
<comment type="caution">
    <text evidence="1">The sequence shown here is derived from an EMBL/GenBank/DDBJ whole genome shotgun (WGS) entry which is preliminary data.</text>
</comment>
<dbReference type="Proteomes" id="UP000606974">
    <property type="component" value="Unassembled WGS sequence"/>
</dbReference>
<evidence type="ECO:0000313" key="2">
    <source>
        <dbReference type="Proteomes" id="UP000606974"/>
    </source>
</evidence>
<name>A0A8H7AMF2_9EURO</name>
<organism evidence="1 2">
    <name type="scientific">Endocarpon pusillum</name>
    <dbReference type="NCBI Taxonomy" id="364733"/>
    <lineage>
        <taxon>Eukaryota</taxon>
        <taxon>Fungi</taxon>
        <taxon>Dikarya</taxon>
        <taxon>Ascomycota</taxon>
        <taxon>Pezizomycotina</taxon>
        <taxon>Eurotiomycetes</taxon>
        <taxon>Chaetothyriomycetidae</taxon>
        <taxon>Verrucariales</taxon>
        <taxon>Verrucariaceae</taxon>
        <taxon>Endocarpon</taxon>
    </lineage>
</organism>
<dbReference type="AlphaFoldDB" id="A0A8H7AMF2"/>
<accession>A0A8H7AMF2</accession>
<dbReference type="EMBL" id="JAACFV010000027">
    <property type="protein sequence ID" value="KAF7510722.1"/>
    <property type="molecule type" value="Genomic_DNA"/>
</dbReference>
<proteinExistence type="predicted"/>
<sequence>MNNTAYHTSPLMITTLNNATYHTSPPFKENHWSRSLQSSKPSALESWIADAVLYTILFYVFQ</sequence>